<dbReference type="AlphaFoldDB" id="A0A1U7X9D1"/>
<keyword evidence="4" id="KW-0067">ATP-binding</keyword>
<dbReference type="KEGG" id="nsy:104232123"/>
<keyword evidence="2" id="KW-0378">Hydrolase</keyword>
<dbReference type="Proteomes" id="UP000189701">
    <property type="component" value="Unplaced"/>
</dbReference>
<dbReference type="GeneID" id="104232123"/>
<feature type="non-terminal residue" evidence="7">
    <location>
        <position position="1"/>
    </location>
</feature>
<organism evidence="6 7">
    <name type="scientific">Nicotiana sylvestris</name>
    <name type="common">Wood tobacco</name>
    <name type="synonym">South American tobacco</name>
    <dbReference type="NCBI Taxonomy" id="4096"/>
    <lineage>
        <taxon>Eukaryota</taxon>
        <taxon>Viridiplantae</taxon>
        <taxon>Streptophyta</taxon>
        <taxon>Embryophyta</taxon>
        <taxon>Tracheophyta</taxon>
        <taxon>Spermatophyta</taxon>
        <taxon>Magnoliopsida</taxon>
        <taxon>eudicotyledons</taxon>
        <taxon>Gunneridae</taxon>
        <taxon>Pentapetalae</taxon>
        <taxon>asterids</taxon>
        <taxon>lamiids</taxon>
        <taxon>Solanales</taxon>
        <taxon>Solanaceae</taxon>
        <taxon>Nicotianoideae</taxon>
        <taxon>Nicotianeae</taxon>
        <taxon>Nicotiana</taxon>
    </lineage>
</organism>
<evidence type="ECO:0000256" key="2">
    <source>
        <dbReference type="ARBA" id="ARBA00022801"/>
    </source>
</evidence>
<accession>A0A1U7X9D1</accession>
<dbReference type="SUPFAM" id="SSF48452">
    <property type="entry name" value="TPR-like"/>
    <property type="match status" value="1"/>
</dbReference>
<protein>
    <submittedName>
        <fullName evidence="7">TPR and ankyrin repeat-containing protein 1-like</fullName>
    </submittedName>
</protein>
<dbReference type="PANTHER" id="PTHR21529:SF4">
    <property type="entry name" value="TPR AND ANKYRIN REPEAT-CONTAINING PROTEIN 1"/>
    <property type="match status" value="1"/>
</dbReference>
<evidence type="ECO:0000256" key="1">
    <source>
        <dbReference type="ARBA" id="ARBA00022741"/>
    </source>
</evidence>
<gene>
    <name evidence="7" type="primary">LOC104232123</name>
</gene>
<dbReference type="InterPro" id="IPR014017">
    <property type="entry name" value="DNA_helicase_UvrD-like_C"/>
</dbReference>
<sequence length="1056" mass="120981">TGSDTPETNVVVVDDSDGIPNSFTGIPEEDYPLVLTFEKFLLMLDGTIGVSYFERFERDGEISYDRFCNWYWPHFNSQLTKKLDPSRVFSEIICQIKGGLIIGDNGKLSKNEYTSMSEYRASTIGAEVREEIYHIFQNYEKMKLERGEYDLSDFVNDIHIRLKNQHQHYLVDFVYVDEVQDLPLRHIGLLKYVCRNVDEGFVFSGDTAQTIGRREDFRFEDVRNLFYKEFINRKEKGHVSPLFKLTQNFRTHSSVLRLAQSVITLLHYYFPQSIDILESETSVTCGVAPVLLKPMPGADENAIITIFGNSESTGGKIIGFGAEQVILVRDESAKKEVSNYIGRKALILTIAESKGLEFLDVLLYNFFESSPLRNQWRVIYNFLNERGAQVLSFPSFSVERHSVLCSELKQLYVAITRTRQKLWICESSEEYSEPMFDYRRRSKLVQTWEIDDSLAHAMQTSSTPEEWKSQGMKLLLDKKYDMALLCFEKEGEKNLAERAKAELFSLDAERVRDSNPEEARTYLRKAAEIFYSIGILISAAECFYYSRDFEQAGNIYLEKCVEPELRKAAECFTLAGCYEKAAEIYAKGSYISECLSVCTKAKCFDLGLKYVEQHAAQGNIVGKEGNVIEKIKEFLENCATDYFNLNDRGSMMKFVKAFPSVDMKRKFLKSVKCLHELLFLEEELGNFTIAADIRNFLNESKDLDSRRYFEKVFPLDPRESLLEKKMVSLRRSEFSFDLLQEFIREDIGKRGRLSYGQIGRIVMIWLASRKPSEDLYKNIVGRIPTAPWKSLLEILSSAEGCQSGPVEIKLVKTFHEALQETFAACLTGQEDPISPACLLYLIERFLILVTQLCRQGTFFTSRSSFMEWLVSEQFVAVPTSPLAKDMSLLEKIYDSILVMVKVFIYDKSTTFDWISRSKIKDGVAYYKILVSLLILMVLNVGAAKYHAELANVLGNDDSWNHIRGDLLESLVTLKSSLANVGEISLDAMGQTFRIAKDALFFVNRQGTAAPKYANNITWVQLGTNRQREAIIEIASVTGSDKKVQMNWAVFQEYLIF</sequence>
<dbReference type="RefSeq" id="XP_009783534.1">
    <property type="nucleotide sequence ID" value="XM_009785232.1"/>
</dbReference>
<dbReference type="SUPFAM" id="SSF52540">
    <property type="entry name" value="P-loop containing nucleoside triphosphate hydrolases"/>
    <property type="match status" value="1"/>
</dbReference>
<dbReference type="GO" id="GO:0016787">
    <property type="term" value="F:hydrolase activity"/>
    <property type="evidence" value="ECO:0007669"/>
    <property type="project" value="UniProtKB-KW"/>
</dbReference>
<keyword evidence="1" id="KW-0547">Nucleotide-binding</keyword>
<keyword evidence="3" id="KW-0347">Helicase</keyword>
<proteinExistence type="predicted"/>
<dbReference type="InterPro" id="IPR011990">
    <property type="entry name" value="TPR-like_helical_dom_sf"/>
</dbReference>
<dbReference type="InterPro" id="IPR027417">
    <property type="entry name" value="P-loop_NTPase"/>
</dbReference>
<dbReference type="InterPro" id="IPR013986">
    <property type="entry name" value="DExx_box_DNA_helicase_dom_sf"/>
</dbReference>
<reference evidence="6" key="1">
    <citation type="journal article" date="2013" name="Genome Biol.">
        <title>Reference genomes and transcriptomes of Nicotiana sylvestris and Nicotiana tomentosiformis.</title>
        <authorList>
            <person name="Sierro N."/>
            <person name="Battey J.N."/>
            <person name="Ouadi S."/>
            <person name="Bovet L."/>
            <person name="Goepfert S."/>
            <person name="Bakaher N."/>
            <person name="Peitsch M.C."/>
            <person name="Ivanov N.V."/>
        </authorList>
    </citation>
    <scope>NUCLEOTIDE SEQUENCE [LARGE SCALE GENOMIC DNA]</scope>
</reference>
<evidence type="ECO:0000313" key="7">
    <source>
        <dbReference type="RefSeq" id="XP_009783534.1"/>
    </source>
</evidence>
<evidence type="ECO:0000259" key="5">
    <source>
        <dbReference type="Pfam" id="PF13361"/>
    </source>
</evidence>
<dbReference type="Pfam" id="PF13361">
    <property type="entry name" value="UvrD_C"/>
    <property type="match status" value="1"/>
</dbReference>
<name>A0A1U7X9D1_NICSY</name>
<dbReference type="PANTHER" id="PTHR21529">
    <property type="entry name" value="MAMMARY TURMOR VIRUS RECEPTOR HOMOLOG 1, 2 MTVR1, 2"/>
    <property type="match status" value="1"/>
</dbReference>
<evidence type="ECO:0000313" key="6">
    <source>
        <dbReference type="Proteomes" id="UP000189701"/>
    </source>
</evidence>
<dbReference type="STRING" id="4096.A0A1U7X9D1"/>
<dbReference type="GO" id="GO:0005524">
    <property type="term" value="F:ATP binding"/>
    <property type="evidence" value="ECO:0007669"/>
    <property type="project" value="UniProtKB-KW"/>
</dbReference>
<dbReference type="GO" id="GO:0004386">
    <property type="term" value="F:helicase activity"/>
    <property type="evidence" value="ECO:0007669"/>
    <property type="project" value="UniProtKB-KW"/>
</dbReference>
<evidence type="ECO:0000256" key="3">
    <source>
        <dbReference type="ARBA" id="ARBA00022806"/>
    </source>
</evidence>
<dbReference type="Gene3D" id="1.10.10.160">
    <property type="match status" value="1"/>
</dbReference>
<reference evidence="7" key="2">
    <citation type="submission" date="2025-08" db="UniProtKB">
        <authorList>
            <consortium name="RefSeq"/>
        </authorList>
    </citation>
    <scope>IDENTIFICATION</scope>
    <source>
        <tissue evidence="7">Leaf</tissue>
    </source>
</reference>
<feature type="domain" description="UvrD-like helicase C-terminal" evidence="5">
    <location>
        <begin position="338"/>
        <end position="426"/>
    </location>
</feature>
<keyword evidence="6" id="KW-1185">Reference proteome</keyword>
<dbReference type="InterPro" id="IPR039904">
    <property type="entry name" value="TRANK1"/>
</dbReference>
<evidence type="ECO:0000256" key="4">
    <source>
        <dbReference type="ARBA" id="ARBA00022840"/>
    </source>
</evidence>
<dbReference type="eggNOG" id="KOG1801">
    <property type="taxonomic scope" value="Eukaryota"/>
</dbReference>
<dbReference type="Gene3D" id="3.40.50.300">
    <property type="entry name" value="P-loop containing nucleotide triphosphate hydrolases"/>
    <property type="match status" value="2"/>
</dbReference>